<proteinExistence type="predicted"/>
<dbReference type="PANTHER" id="PTHR33112:SF16">
    <property type="entry name" value="HETEROKARYON INCOMPATIBILITY DOMAIN-CONTAINING PROTEIN"/>
    <property type="match status" value="1"/>
</dbReference>
<protein>
    <submittedName>
        <fullName evidence="1">Uncharacterized protein</fullName>
    </submittedName>
</protein>
<reference evidence="1" key="1">
    <citation type="submission" date="2019-04" db="EMBL/GenBank/DDBJ databases">
        <title>Sequencing of skin fungus with MAO and IRED activity.</title>
        <authorList>
            <person name="Marsaioli A.J."/>
            <person name="Bonatto J.M.C."/>
            <person name="Reis Junior O."/>
        </authorList>
    </citation>
    <scope>NUCLEOTIDE SEQUENCE</scope>
    <source>
        <strain evidence="1">30M1</strain>
    </source>
</reference>
<dbReference type="PANTHER" id="PTHR33112">
    <property type="entry name" value="DOMAIN PROTEIN, PUTATIVE-RELATED"/>
    <property type="match status" value="1"/>
</dbReference>
<evidence type="ECO:0000313" key="1">
    <source>
        <dbReference type="EMBL" id="KAF3004429.1"/>
    </source>
</evidence>
<dbReference type="AlphaFoldDB" id="A0A9P4WCE8"/>
<comment type="caution">
    <text evidence="1">The sequence shown here is derived from an EMBL/GenBank/DDBJ whole genome shotgun (WGS) entry which is preliminary data.</text>
</comment>
<dbReference type="Proteomes" id="UP000801428">
    <property type="component" value="Unassembled WGS sequence"/>
</dbReference>
<gene>
    <name evidence="1" type="ORF">E8E13_010414</name>
</gene>
<accession>A0A9P4WCE8</accession>
<sequence>MPWGCLKPVDDPPQWPVKTFVHESTSNDGSLSIRDRWYRLMEDYMARQLTNADDKLPALSGLAQSFQHKMPSNQYLAGLWKDHLPRALLWRSGMPHEGSHAHRSISWRAPSWSFLSLDGHMSYESQRLFNGSESRPEERLADYDPTGLCVLQHHVNPAEKDLYGALSEAELLLRGKVLQVGVKTRNKQGRKNFRTSTDRWKQLEIASGLIAGAICFDVENDSIGCTQVWCLPICSDPFYSAARNPHSGDSFMDIDQEVGTVMGLALQSIDEASSTFRRVGMFRWVDRSLFDGIFISDVKLI</sequence>
<evidence type="ECO:0000313" key="2">
    <source>
        <dbReference type="Proteomes" id="UP000801428"/>
    </source>
</evidence>
<dbReference type="EMBL" id="SWKU01000008">
    <property type="protein sequence ID" value="KAF3004429.1"/>
    <property type="molecule type" value="Genomic_DNA"/>
</dbReference>
<dbReference type="OrthoDB" id="3661438at2759"/>
<keyword evidence="2" id="KW-1185">Reference proteome</keyword>
<organism evidence="1 2">
    <name type="scientific">Curvularia kusanoi</name>
    <name type="common">Cochliobolus kusanoi</name>
    <dbReference type="NCBI Taxonomy" id="90978"/>
    <lineage>
        <taxon>Eukaryota</taxon>
        <taxon>Fungi</taxon>
        <taxon>Dikarya</taxon>
        <taxon>Ascomycota</taxon>
        <taxon>Pezizomycotina</taxon>
        <taxon>Dothideomycetes</taxon>
        <taxon>Pleosporomycetidae</taxon>
        <taxon>Pleosporales</taxon>
        <taxon>Pleosporineae</taxon>
        <taxon>Pleosporaceae</taxon>
        <taxon>Curvularia</taxon>
    </lineage>
</organism>
<name>A0A9P4WCE8_CURKU</name>